<proteinExistence type="inferred from homology"/>
<evidence type="ECO:0000256" key="6">
    <source>
        <dbReference type="ARBA" id="ARBA00023136"/>
    </source>
</evidence>
<dbReference type="Proteomes" id="UP000192266">
    <property type="component" value="Unassembled WGS sequence"/>
</dbReference>
<protein>
    <submittedName>
        <fullName evidence="8">Outer membrane efflux protein</fullName>
    </submittedName>
</protein>
<dbReference type="Gene3D" id="1.20.1600.10">
    <property type="entry name" value="Outer membrane efflux proteins (OEP)"/>
    <property type="match status" value="1"/>
</dbReference>
<organism evidence="8 9">
    <name type="scientific">Hymenobacter roseosalivarius DSM 11622</name>
    <dbReference type="NCBI Taxonomy" id="645990"/>
    <lineage>
        <taxon>Bacteria</taxon>
        <taxon>Pseudomonadati</taxon>
        <taxon>Bacteroidota</taxon>
        <taxon>Cytophagia</taxon>
        <taxon>Cytophagales</taxon>
        <taxon>Hymenobacteraceae</taxon>
        <taxon>Hymenobacter</taxon>
    </lineage>
</organism>
<dbReference type="AlphaFoldDB" id="A0A1W1V1U9"/>
<evidence type="ECO:0000256" key="5">
    <source>
        <dbReference type="ARBA" id="ARBA00022692"/>
    </source>
</evidence>
<gene>
    <name evidence="8" type="ORF">SAMN00120144_1524</name>
</gene>
<dbReference type="SUPFAM" id="SSF56954">
    <property type="entry name" value="Outer membrane efflux proteins (OEP)"/>
    <property type="match status" value="1"/>
</dbReference>
<evidence type="ECO:0000256" key="3">
    <source>
        <dbReference type="ARBA" id="ARBA00022448"/>
    </source>
</evidence>
<dbReference type="GO" id="GO:0009279">
    <property type="term" value="C:cell outer membrane"/>
    <property type="evidence" value="ECO:0007669"/>
    <property type="project" value="UniProtKB-SubCell"/>
</dbReference>
<keyword evidence="4" id="KW-1134">Transmembrane beta strand</keyword>
<dbReference type="Pfam" id="PF02321">
    <property type="entry name" value="OEP"/>
    <property type="match status" value="2"/>
</dbReference>
<keyword evidence="9" id="KW-1185">Reference proteome</keyword>
<dbReference type="PANTHER" id="PTHR30026">
    <property type="entry name" value="OUTER MEMBRANE PROTEIN TOLC"/>
    <property type="match status" value="1"/>
</dbReference>
<dbReference type="GO" id="GO:0015288">
    <property type="term" value="F:porin activity"/>
    <property type="evidence" value="ECO:0007669"/>
    <property type="project" value="TreeGrafter"/>
</dbReference>
<dbReference type="EMBL" id="FWWW01000047">
    <property type="protein sequence ID" value="SMB87278.1"/>
    <property type="molecule type" value="Genomic_DNA"/>
</dbReference>
<dbReference type="InterPro" id="IPR051906">
    <property type="entry name" value="TolC-like"/>
</dbReference>
<sequence length="462" mass="51899">MHSLLLLLATCSVQVIGKLRLSVFKWQKASWGAFVFCLLCHTASGQKIWTLEECLAFAQTHNLQIQQATLFQDKSRVQLHAAKNFFLPTVNARVRSAGNWGFLIDPSTNELSNQFNFGNQAALNFNLNLFDGFASSSQVKLRRQQMAAATYGHQTSSNAISLDIVYAFLQVLLSQEQLANSKLRAAYLVEQQRKVRMQAEKGILSKRDLLSLQSQVAAEDLLTVYAENNVEQALFTLSQVIGLPITETMAVKPVEISDQELTPDLMSEEVLTVAATVLPDLKAAQARVEAAHYAWQVGRATYKPVLALTAQLATRTSNYKTERFENQILDNLNRRVGLSLNVPLFSRFQMQSTDQLAKLDIEAARLSYQQVNQELNGKVRSAFLNYRAAAKKYQALQLQYGVIGEEHRYAAKMLELGGIDAVEYSITRSRLITAQSELVQAKYDCFFKQQMLNFYQGKPLAF</sequence>
<dbReference type="InterPro" id="IPR003423">
    <property type="entry name" value="OMP_efflux"/>
</dbReference>
<keyword evidence="3" id="KW-0813">Transport</keyword>
<dbReference type="STRING" id="645990.SAMN00120144_1524"/>
<accession>A0A1W1V1U9</accession>
<dbReference type="GO" id="GO:1990281">
    <property type="term" value="C:efflux pump complex"/>
    <property type="evidence" value="ECO:0007669"/>
    <property type="project" value="TreeGrafter"/>
</dbReference>
<comment type="similarity">
    <text evidence="2">Belongs to the outer membrane factor (OMF) (TC 1.B.17) family.</text>
</comment>
<comment type="subcellular location">
    <subcellularLocation>
        <location evidence="1">Cell outer membrane</location>
    </subcellularLocation>
</comment>
<dbReference type="GO" id="GO:0015562">
    <property type="term" value="F:efflux transmembrane transporter activity"/>
    <property type="evidence" value="ECO:0007669"/>
    <property type="project" value="InterPro"/>
</dbReference>
<reference evidence="8 9" key="1">
    <citation type="submission" date="2017-04" db="EMBL/GenBank/DDBJ databases">
        <authorList>
            <person name="Afonso C.L."/>
            <person name="Miller P.J."/>
            <person name="Scott M.A."/>
            <person name="Spackman E."/>
            <person name="Goraichik I."/>
            <person name="Dimitrov K.M."/>
            <person name="Suarez D.L."/>
            <person name="Swayne D.E."/>
        </authorList>
    </citation>
    <scope>NUCLEOTIDE SEQUENCE [LARGE SCALE GENOMIC DNA]</scope>
    <source>
        <strain evidence="8 9">DSM 11622</strain>
    </source>
</reference>
<evidence type="ECO:0000313" key="9">
    <source>
        <dbReference type="Proteomes" id="UP000192266"/>
    </source>
</evidence>
<dbReference type="PANTHER" id="PTHR30026:SF20">
    <property type="entry name" value="OUTER MEMBRANE PROTEIN TOLC"/>
    <property type="match status" value="1"/>
</dbReference>
<name>A0A1W1V1U9_9BACT</name>
<evidence type="ECO:0000256" key="4">
    <source>
        <dbReference type="ARBA" id="ARBA00022452"/>
    </source>
</evidence>
<keyword evidence="7" id="KW-0998">Cell outer membrane</keyword>
<evidence type="ECO:0000256" key="1">
    <source>
        <dbReference type="ARBA" id="ARBA00004442"/>
    </source>
</evidence>
<keyword evidence="6" id="KW-0472">Membrane</keyword>
<evidence type="ECO:0000256" key="2">
    <source>
        <dbReference type="ARBA" id="ARBA00007613"/>
    </source>
</evidence>
<keyword evidence="5" id="KW-0812">Transmembrane</keyword>
<evidence type="ECO:0000256" key="7">
    <source>
        <dbReference type="ARBA" id="ARBA00023237"/>
    </source>
</evidence>
<evidence type="ECO:0000313" key="8">
    <source>
        <dbReference type="EMBL" id="SMB87278.1"/>
    </source>
</evidence>